<dbReference type="RefSeq" id="WP_137617282.1">
    <property type="nucleotide sequence ID" value="NZ_BJDI01000020.1"/>
</dbReference>
<dbReference type="Proteomes" id="UP001596171">
    <property type="component" value="Unassembled WGS sequence"/>
</dbReference>
<evidence type="ECO:0008006" key="3">
    <source>
        <dbReference type="Google" id="ProtNLM"/>
    </source>
</evidence>
<gene>
    <name evidence="1" type="ORF">ACFP1L_03425</name>
</gene>
<dbReference type="InterPro" id="IPR027417">
    <property type="entry name" value="P-loop_NTPase"/>
</dbReference>
<keyword evidence="2" id="KW-1185">Reference proteome</keyword>
<organism evidence="1 2">
    <name type="scientific">Lactiplantibacillus nangangensis</name>
    <dbReference type="NCBI Taxonomy" id="2559917"/>
    <lineage>
        <taxon>Bacteria</taxon>
        <taxon>Bacillati</taxon>
        <taxon>Bacillota</taxon>
        <taxon>Bacilli</taxon>
        <taxon>Lactobacillales</taxon>
        <taxon>Lactobacillaceae</taxon>
        <taxon>Lactiplantibacillus</taxon>
    </lineage>
</organism>
<evidence type="ECO:0000313" key="2">
    <source>
        <dbReference type="Proteomes" id="UP001596171"/>
    </source>
</evidence>
<accession>A0ABW1SI12</accession>
<sequence>MVEQFRELEELSVKLKKQADLHCLNADYLNVYFENSSFEDYLTQHLAPYFLNSVEDNPPQFNVYCFMLNDIEKFAGLFTQVQKIKHYSLSENKVYQKLAVPISDCENFVYDPQNHSIIQAKNNEITIFSNSSHYNQACKRVIRDELIYGLTQVNDNPAILLHSACAMSQDGKGILICGDKGAGKTTTLVNLLAAGYDLVSNDLTFAKMIDGEVFVKGTPESINVGFGTAAKFSQLRDIIPPKMANLSDHELWQTHLKPELDWQNLAKRFHVNLVSGWVRLGTILFPKIGENLLTKTNQLSQLRLKRELENNYRGIIVGNNVPWSSIIQKRLACVNQTRVNLLRNRLLDTEAISVRYSGGKDVLLSAIQNRIR</sequence>
<evidence type="ECO:0000313" key="1">
    <source>
        <dbReference type="EMBL" id="MFC6200947.1"/>
    </source>
</evidence>
<dbReference type="SUPFAM" id="SSF53795">
    <property type="entry name" value="PEP carboxykinase-like"/>
    <property type="match status" value="1"/>
</dbReference>
<name>A0ABW1SI12_9LACO</name>
<protein>
    <recommendedName>
        <fullName evidence="3">HPr kinase</fullName>
    </recommendedName>
</protein>
<dbReference type="EMBL" id="JBHSSE010000007">
    <property type="protein sequence ID" value="MFC6200947.1"/>
    <property type="molecule type" value="Genomic_DNA"/>
</dbReference>
<reference evidence="2" key="1">
    <citation type="journal article" date="2019" name="Int. J. Syst. Evol. Microbiol.">
        <title>The Global Catalogue of Microorganisms (GCM) 10K type strain sequencing project: providing services to taxonomists for standard genome sequencing and annotation.</title>
        <authorList>
            <consortium name="The Broad Institute Genomics Platform"/>
            <consortium name="The Broad Institute Genome Sequencing Center for Infectious Disease"/>
            <person name="Wu L."/>
            <person name="Ma J."/>
        </authorList>
    </citation>
    <scope>NUCLEOTIDE SEQUENCE [LARGE SCALE GENOMIC DNA]</scope>
    <source>
        <strain evidence="2">CCM 8930</strain>
    </source>
</reference>
<comment type="caution">
    <text evidence="1">The sequence shown here is derived from an EMBL/GenBank/DDBJ whole genome shotgun (WGS) entry which is preliminary data.</text>
</comment>
<dbReference type="Gene3D" id="3.40.50.300">
    <property type="entry name" value="P-loop containing nucleotide triphosphate hydrolases"/>
    <property type="match status" value="1"/>
</dbReference>
<proteinExistence type="predicted"/>